<sequence length="154" mass="18364">MRFNWVPRHYHSINSINVRKNYKAITKSFCQFYFNLYDNNFLALKKLYKPNSLFIFIDEEFVGFDAVYGKIMHNNIFKFKHHDMNVNAQPVDNNSLLITINGTVSINYDYRPHNFTETILLRKNHNNNNFFVSNTIFNLHDINDDACIDEDLEI</sequence>
<dbReference type="EMBL" id="MK500389">
    <property type="protein sequence ID" value="QBK88443.1"/>
    <property type="molecule type" value="Genomic_DNA"/>
</dbReference>
<organism evidence="2">
    <name type="scientific">Mimivirus LCMiAC01</name>
    <dbReference type="NCBI Taxonomy" id="2506608"/>
    <lineage>
        <taxon>Viruses</taxon>
        <taxon>Varidnaviria</taxon>
        <taxon>Bamfordvirae</taxon>
        <taxon>Nucleocytoviricota</taxon>
        <taxon>Megaviricetes</taxon>
        <taxon>Imitervirales</taxon>
        <taxon>Mimiviridae</taxon>
        <taxon>Klosneuvirinae</taxon>
    </lineage>
</organism>
<proteinExistence type="predicted"/>
<dbReference type="InterPro" id="IPR018222">
    <property type="entry name" value="Nuclear_transport_factor_2_euk"/>
</dbReference>
<feature type="domain" description="NTF2" evidence="1">
    <location>
        <begin position="25"/>
        <end position="139"/>
    </location>
</feature>
<dbReference type="Pfam" id="PF02136">
    <property type="entry name" value="NTF2"/>
    <property type="match status" value="1"/>
</dbReference>
<dbReference type="PROSITE" id="PS50177">
    <property type="entry name" value="NTF2_DOMAIN"/>
    <property type="match status" value="1"/>
</dbReference>
<dbReference type="SUPFAM" id="SSF54427">
    <property type="entry name" value="NTF2-like"/>
    <property type="match status" value="1"/>
</dbReference>
<dbReference type="Gene3D" id="3.10.450.50">
    <property type="match status" value="1"/>
</dbReference>
<dbReference type="PANTHER" id="PTHR12612">
    <property type="entry name" value="NUCLEAR TRANSPORT FACTOR 2"/>
    <property type="match status" value="1"/>
</dbReference>
<evidence type="ECO:0000313" key="2">
    <source>
        <dbReference type="EMBL" id="QBK88443.1"/>
    </source>
</evidence>
<evidence type="ECO:0000259" key="1">
    <source>
        <dbReference type="PROSITE" id="PS50177"/>
    </source>
</evidence>
<name>A0A481YYX0_9VIRU</name>
<protein>
    <submittedName>
        <fullName evidence="2">Nuclear transport factor 2 domain protein</fullName>
    </submittedName>
</protein>
<dbReference type="InterPro" id="IPR002075">
    <property type="entry name" value="NTF2_dom"/>
</dbReference>
<accession>A0A481YYX0</accession>
<gene>
    <name evidence="2" type="ORF">LCMiAC01_01200</name>
</gene>
<dbReference type="InterPro" id="IPR045875">
    <property type="entry name" value="NTF2"/>
</dbReference>
<reference evidence="2" key="1">
    <citation type="journal article" date="2019" name="MBio">
        <title>Virus Genomes from Deep Sea Sediments Expand the Ocean Megavirome and Support Independent Origins of Viral Gigantism.</title>
        <authorList>
            <person name="Backstrom D."/>
            <person name="Yutin N."/>
            <person name="Jorgensen S.L."/>
            <person name="Dharamshi J."/>
            <person name="Homa F."/>
            <person name="Zaremba-Niedwiedzka K."/>
            <person name="Spang A."/>
            <person name="Wolf Y.I."/>
            <person name="Koonin E.V."/>
            <person name="Ettema T.J."/>
        </authorList>
    </citation>
    <scope>NUCLEOTIDE SEQUENCE</scope>
</reference>
<dbReference type="InterPro" id="IPR032710">
    <property type="entry name" value="NTF2-like_dom_sf"/>
</dbReference>